<comment type="similarity">
    <text evidence="2">Belongs to the bacterial solute-binding protein 2 family.</text>
</comment>
<dbReference type="PANTHER" id="PTHR46847">
    <property type="entry name" value="D-ALLOSE-BINDING PERIPLASMIC PROTEIN-RELATED"/>
    <property type="match status" value="1"/>
</dbReference>
<evidence type="ECO:0000256" key="5">
    <source>
        <dbReference type="SAM" id="SignalP"/>
    </source>
</evidence>
<evidence type="ECO:0000256" key="4">
    <source>
        <dbReference type="SAM" id="MobiDB-lite"/>
    </source>
</evidence>
<feature type="compositionally biased region" description="Polar residues" evidence="4">
    <location>
        <begin position="27"/>
        <end position="43"/>
    </location>
</feature>
<evidence type="ECO:0000313" key="8">
    <source>
        <dbReference type="Proteomes" id="UP000480246"/>
    </source>
</evidence>
<organism evidence="7 8">
    <name type="scientific">Gracilibacillus oryzae</name>
    <dbReference type="NCBI Taxonomy" id="1672701"/>
    <lineage>
        <taxon>Bacteria</taxon>
        <taxon>Bacillati</taxon>
        <taxon>Bacillota</taxon>
        <taxon>Bacilli</taxon>
        <taxon>Bacillales</taxon>
        <taxon>Bacillaceae</taxon>
        <taxon>Gracilibacillus</taxon>
    </lineage>
</organism>
<sequence length="360" mass="39648">MKRFLKVKGLIVLLFFLVLLLAACGSTDESSGNGENTDNGTEQTAEDTKPEETNSDTEEKESDDQSAEKLVIGFSQVGAESEWRTANTKSIQNAIKDAGHELKFSDAQQKQENQIKAIRSFITQKVDAIVFSPVVETGFETVLREAKDAGIPVFLVDRAVDVDDDSLWVTFLGSDFVEEGRKAGNWLVEEMADQEGPVNIVELQGTVGSAPAIDRKQGFEEIVSKEDKFEIIKSQTGDFTRAKGKEVMEAFLKSDGENIDVLYSHNYDMAIGAIQAIEEYGLKPGEDIKIIGVDAVRGAFEAMADGKMNVTIECNPLFGPQLVELIEKHAAGGEIEKRIAVEESMYTMDQAEELLPTRKY</sequence>
<feature type="signal peptide" evidence="5">
    <location>
        <begin position="1"/>
        <end position="22"/>
    </location>
</feature>
<dbReference type="PANTHER" id="PTHR46847:SF3">
    <property type="entry name" value="GALACTOFURANOSE-BINDING PROTEIN YTFQ"/>
    <property type="match status" value="1"/>
</dbReference>
<evidence type="ECO:0000256" key="2">
    <source>
        <dbReference type="ARBA" id="ARBA00007639"/>
    </source>
</evidence>
<dbReference type="Gene3D" id="3.40.50.2300">
    <property type="match status" value="2"/>
</dbReference>
<keyword evidence="3 5" id="KW-0732">Signal</keyword>
<feature type="compositionally biased region" description="Acidic residues" evidence="4">
    <location>
        <begin position="53"/>
        <end position="65"/>
    </location>
</feature>
<dbReference type="OrthoDB" id="9814427at2"/>
<proteinExistence type="inferred from homology"/>
<dbReference type="AlphaFoldDB" id="A0A7C8KMK1"/>
<feature type="chain" id="PRO_5039458287" evidence="5">
    <location>
        <begin position="23"/>
        <end position="360"/>
    </location>
</feature>
<gene>
    <name evidence="7" type="ORF">F9U64_20105</name>
</gene>
<dbReference type="InterPro" id="IPR025997">
    <property type="entry name" value="SBP_2_dom"/>
</dbReference>
<dbReference type="Proteomes" id="UP000480246">
    <property type="component" value="Unassembled WGS sequence"/>
</dbReference>
<protein>
    <submittedName>
        <fullName evidence="7">ABC transporter substrate-binding protein</fullName>
    </submittedName>
</protein>
<evidence type="ECO:0000256" key="3">
    <source>
        <dbReference type="ARBA" id="ARBA00022729"/>
    </source>
</evidence>
<evidence type="ECO:0000256" key="1">
    <source>
        <dbReference type="ARBA" id="ARBA00004196"/>
    </source>
</evidence>
<accession>A0A7C8KMK1</accession>
<name>A0A7C8KMK1_9BACI</name>
<comment type="subcellular location">
    <subcellularLocation>
        <location evidence="1">Cell envelope</location>
    </subcellularLocation>
</comment>
<keyword evidence="8" id="KW-1185">Reference proteome</keyword>
<evidence type="ECO:0000259" key="6">
    <source>
        <dbReference type="Pfam" id="PF13407"/>
    </source>
</evidence>
<dbReference type="Pfam" id="PF13407">
    <property type="entry name" value="Peripla_BP_4"/>
    <property type="match status" value="1"/>
</dbReference>
<dbReference type="RefSeq" id="WP_153406663.1">
    <property type="nucleotide sequence ID" value="NZ_ML762450.1"/>
</dbReference>
<dbReference type="GO" id="GO:0030246">
    <property type="term" value="F:carbohydrate binding"/>
    <property type="evidence" value="ECO:0007669"/>
    <property type="project" value="UniProtKB-ARBA"/>
</dbReference>
<dbReference type="EMBL" id="WEID01000109">
    <property type="protein sequence ID" value="KAB8126368.1"/>
    <property type="molecule type" value="Genomic_DNA"/>
</dbReference>
<dbReference type="InterPro" id="IPR028082">
    <property type="entry name" value="Peripla_BP_I"/>
</dbReference>
<feature type="region of interest" description="Disordered" evidence="4">
    <location>
        <begin position="27"/>
        <end position="67"/>
    </location>
</feature>
<dbReference type="GO" id="GO:0030313">
    <property type="term" value="C:cell envelope"/>
    <property type="evidence" value="ECO:0007669"/>
    <property type="project" value="UniProtKB-SubCell"/>
</dbReference>
<evidence type="ECO:0000313" key="7">
    <source>
        <dbReference type="EMBL" id="KAB8126368.1"/>
    </source>
</evidence>
<dbReference type="CDD" id="cd06309">
    <property type="entry name" value="PBP1_galactofuranose_YtfQ-like"/>
    <property type="match status" value="1"/>
</dbReference>
<reference evidence="7 8" key="1">
    <citation type="submission" date="2019-10" db="EMBL/GenBank/DDBJ databases">
        <title>Gracilibacillus sp. nov. isolated from rice seeds.</title>
        <authorList>
            <person name="He S."/>
        </authorList>
    </citation>
    <scope>NUCLEOTIDE SEQUENCE [LARGE SCALE GENOMIC DNA]</scope>
    <source>
        <strain evidence="7 8">TD8</strain>
    </source>
</reference>
<dbReference type="SUPFAM" id="SSF53822">
    <property type="entry name" value="Periplasmic binding protein-like I"/>
    <property type="match status" value="1"/>
</dbReference>
<feature type="domain" description="Periplasmic binding protein" evidence="6">
    <location>
        <begin position="72"/>
        <end position="316"/>
    </location>
</feature>
<comment type="caution">
    <text evidence="7">The sequence shown here is derived from an EMBL/GenBank/DDBJ whole genome shotgun (WGS) entry which is preliminary data.</text>
</comment>